<dbReference type="VEuPathDB" id="FungiDB:AeMF1_002591"/>
<feature type="region of interest" description="Disordered" evidence="1">
    <location>
        <begin position="428"/>
        <end position="481"/>
    </location>
</feature>
<keyword evidence="3" id="KW-1185">Reference proteome</keyword>
<dbReference type="Proteomes" id="UP000481153">
    <property type="component" value="Unassembled WGS sequence"/>
</dbReference>
<feature type="compositionally biased region" description="Polar residues" evidence="1">
    <location>
        <begin position="458"/>
        <end position="470"/>
    </location>
</feature>
<comment type="caution">
    <text evidence="2">The sequence shown here is derived from an EMBL/GenBank/DDBJ whole genome shotgun (WGS) entry which is preliminary data.</text>
</comment>
<evidence type="ECO:0000313" key="3">
    <source>
        <dbReference type="Proteomes" id="UP000481153"/>
    </source>
</evidence>
<sequence>MKVDTAGSTELVPPEYAPPLPALSNADLAYLEIESMAPGDMDSEVTETNALIVSEDPRFSAHILTLRETTRIQGDAQSSLAQVADDNQLATNELRVVTARELRSLSEAAHSSSELYRQLESRLSIVQQDIRLSNESLALRRVFTKHDRQSQARLDKSFRRLAEQTEANKCLNDLVADQSSLVGRVQSLDSRLEEEGFKRESSSPKSKPADKPPPVSSAAFPSNDFYRLLLTLQETMCKMESDMADVRETVETSSHGQAFGHAVKYTTTPTSDEQGHCEFFMKQLVDQADRSKLTDDERKSLLGLKLTSDKVHPSLNRWWISYSKTKSSNVLQNIYDDFMDQFCNRTPRELVGEFFEESERYDGETVKDYFISLQKILDDMDIPPEQGVVIFRRGVRQSRAEPCLEITNKELRSISDCMKLIRTRQIPVDGTTSYRDRPGLKPSSRPSSSVSTAASSRFGNSERSPVSSLGPSPRYSSRHSRVGFDEKSDIAKLVEALTTNQQQQQQTFVAQIAEVQKSLIEALCPPQPLYTAPI</sequence>
<organism evidence="2 3">
    <name type="scientific">Aphanomyces euteiches</name>
    <dbReference type="NCBI Taxonomy" id="100861"/>
    <lineage>
        <taxon>Eukaryota</taxon>
        <taxon>Sar</taxon>
        <taxon>Stramenopiles</taxon>
        <taxon>Oomycota</taxon>
        <taxon>Saprolegniomycetes</taxon>
        <taxon>Saprolegniales</taxon>
        <taxon>Verrucalvaceae</taxon>
        <taxon>Aphanomyces</taxon>
    </lineage>
</organism>
<feature type="compositionally biased region" description="Basic and acidic residues" evidence="1">
    <location>
        <begin position="192"/>
        <end position="210"/>
    </location>
</feature>
<dbReference type="AlphaFoldDB" id="A0A6G0WEY0"/>
<reference evidence="2 3" key="1">
    <citation type="submission" date="2019-07" db="EMBL/GenBank/DDBJ databases">
        <title>Genomics analysis of Aphanomyces spp. identifies a new class of oomycete effector associated with host adaptation.</title>
        <authorList>
            <person name="Gaulin E."/>
        </authorList>
    </citation>
    <scope>NUCLEOTIDE SEQUENCE [LARGE SCALE GENOMIC DNA]</scope>
    <source>
        <strain evidence="2 3">ATCC 201684</strain>
    </source>
</reference>
<protein>
    <recommendedName>
        <fullName evidence="4">Retrotransposon gag domain-containing protein</fullName>
    </recommendedName>
</protein>
<evidence type="ECO:0000313" key="2">
    <source>
        <dbReference type="EMBL" id="KAF0725830.1"/>
    </source>
</evidence>
<name>A0A6G0WEY0_9STRA</name>
<gene>
    <name evidence="2" type="ORF">Ae201684_015792</name>
</gene>
<proteinExistence type="predicted"/>
<evidence type="ECO:0008006" key="4">
    <source>
        <dbReference type="Google" id="ProtNLM"/>
    </source>
</evidence>
<evidence type="ECO:0000256" key="1">
    <source>
        <dbReference type="SAM" id="MobiDB-lite"/>
    </source>
</evidence>
<accession>A0A6G0WEY0</accession>
<feature type="region of interest" description="Disordered" evidence="1">
    <location>
        <begin position="192"/>
        <end position="218"/>
    </location>
</feature>
<feature type="compositionally biased region" description="Low complexity" evidence="1">
    <location>
        <begin position="442"/>
        <end position="457"/>
    </location>
</feature>
<dbReference type="EMBL" id="VJMJ01000232">
    <property type="protein sequence ID" value="KAF0725830.1"/>
    <property type="molecule type" value="Genomic_DNA"/>
</dbReference>